<keyword evidence="5" id="KW-1185">Reference proteome</keyword>
<dbReference type="InterPro" id="IPR004606">
    <property type="entry name" value="Mop_domain"/>
</dbReference>
<evidence type="ECO:0000259" key="3">
    <source>
        <dbReference type="PROSITE" id="PS51866"/>
    </source>
</evidence>
<dbReference type="RefSeq" id="WP_047846948.1">
    <property type="nucleotide sequence ID" value="NZ_AEJF01000083.1"/>
</dbReference>
<organism evidence="4 5">
    <name type="scientific">Caballeronia mineralivorans PML1(12)</name>
    <dbReference type="NCBI Taxonomy" id="908627"/>
    <lineage>
        <taxon>Bacteria</taxon>
        <taxon>Pseudomonadati</taxon>
        <taxon>Pseudomonadota</taxon>
        <taxon>Betaproteobacteria</taxon>
        <taxon>Burkholderiales</taxon>
        <taxon>Burkholderiaceae</taxon>
        <taxon>Caballeronia</taxon>
    </lineage>
</organism>
<dbReference type="Pfam" id="PF03459">
    <property type="entry name" value="TOBE"/>
    <property type="match status" value="2"/>
</dbReference>
<dbReference type="PANTHER" id="PTHR30432">
    <property type="entry name" value="TRANSCRIPTIONAL REGULATOR MODE"/>
    <property type="match status" value="1"/>
</dbReference>
<feature type="domain" description="Mop" evidence="3">
    <location>
        <begin position="2"/>
        <end position="68"/>
    </location>
</feature>
<dbReference type="Proteomes" id="UP000035963">
    <property type="component" value="Unassembled WGS sequence"/>
</dbReference>
<dbReference type="PROSITE" id="PS51866">
    <property type="entry name" value="MOP"/>
    <property type="match status" value="2"/>
</dbReference>
<dbReference type="InterPro" id="IPR051815">
    <property type="entry name" value="Molybdate_resp_trans_reg"/>
</dbReference>
<accession>A0A0J1CZE9</accession>
<dbReference type="OrthoDB" id="9800709at2"/>
<keyword evidence="1 2" id="KW-0500">Molybdenum</keyword>
<dbReference type="InterPro" id="IPR008995">
    <property type="entry name" value="Mo/tungstate-bd_C_term_dom"/>
</dbReference>
<evidence type="ECO:0000256" key="2">
    <source>
        <dbReference type="PROSITE-ProRule" id="PRU01213"/>
    </source>
</evidence>
<evidence type="ECO:0000313" key="5">
    <source>
        <dbReference type="Proteomes" id="UP000035963"/>
    </source>
</evidence>
<reference evidence="4 5" key="1">
    <citation type="journal article" date="2015" name="Genome Announc.">
        <title>Draft Genome Sequence of Burkholderia sp. Strain PML1(12), an Ectomycorrhizosphere-Inhabiting Bacterium with Effective Mineral-Weathering Ability.</title>
        <authorList>
            <person name="Uroz S."/>
            <person name="Oger P."/>
        </authorList>
    </citation>
    <scope>NUCLEOTIDE SEQUENCE [LARGE SCALE GENOMIC DNA]</scope>
    <source>
        <strain evidence="5">PML1(12)</strain>
    </source>
</reference>
<proteinExistence type="predicted"/>
<name>A0A0J1CZE9_9BURK</name>
<dbReference type="NCBIfam" id="TIGR00638">
    <property type="entry name" value="Mop"/>
    <property type="match status" value="2"/>
</dbReference>
<dbReference type="Gene3D" id="2.40.50.100">
    <property type="match status" value="2"/>
</dbReference>
<dbReference type="PATRIC" id="fig|908627.4.peg.2753"/>
<protein>
    <submittedName>
        <fullName evidence="4">Transporter</fullName>
    </submittedName>
</protein>
<dbReference type="GO" id="GO:0015689">
    <property type="term" value="P:molybdate ion transport"/>
    <property type="evidence" value="ECO:0007669"/>
    <property type="project" value="InterPro"/>
</dbReference>
<dbReference type="PANTHER" id="PTHR30432:SF1">
    <property type="entry name" value="DNA-BINDING TRANSCRIPTIONAL DUAL REGULATOR MODE"/>
    <property type="match status" value="1"/>
</dbReference>
<dbReference type="EMBL" id="AEJF01000083">
    <property type="protein sequence ID" value="KLU25904.1"/>
    <property type="molecule type" value="Genomic_DNA"/>
</dbReference>
<sequence length="142" mass="14187">MRTSARNQFVGEVVDVKHGAVNDEILLRANDGLEIVAVITHGSAASLGLAAGKAAFALVKASSVIVMIDVESSQVSARNCLAGTVSAVTQGAVNSEVIITVAGGAQIAAIVTNESAQRLGLASGKAATAIFKASSVIIGVDD</sequence>
<comment type="caution">
    <text evidence="4">The sequence shown here is derived from an EMBL/GenBank/DDBJ whole genome shotgun (WGS) entry which is preliminary data.</text>
</comment>
<dbReference type="InterPro" id="IPR005116">
    <property type="entry name" value="Transp-assoc_OB_typ1"/>
</dbReference>
<evidence type="ECO:0000256" key="1">
    <source>
        <dbReference type="ARBA" id="ARBA00022505"/>
    </source>
</evidence>
<dbReference type="SUPFAM" id="SSF50331">
    <property type="entry name" value="MOP-like"/>
    <property type="match status" value="2"/>
</dbReference>
<dbReference type="AlphaFoldDB" id="A0A0J1CZE9"/>
<evidence type="ECO:0000313" key="4">
    <source>
        <dbReference type="EMBL" id="KLU25904.1"/>
    </source>
</evidence>
<gene>
    <name evidence="4" type="ORF">EOS_12400</name>
</gene>
<feature type="domain" description="Mop" evidence="3">
    <location>
        <begin position="74"/>
        <end position="140"/>
    </location>
</feature>